<dbReference type="InterPro" id="IPR050832">
    <property type="entry name" value="Bact_Acetyltransf"/>
</dbReference>
<dbReference type="EMBL" id="FOXS01000002">
    <property type="protein sequence ID" value="SFQ26121.1"/>
    <property type="molecule type" value="Genomic_DNA"/>
</dbReference>
<dbReference type="GO" id="GO:0016747">
    <property type="term" value="F:acyltransferase activity, transferring groups other than amino-acyl groups"/>
    <property type="evidence" value="ECO:0007669"/>
    <property type="project" value="InterPro"/>
</dbReference>
<dbReference type="SUPFAM" id="SSF55729">
    <property type="entry name" value="Acyl-CoA N-acyltransferases (Nat)"/>
    <property type="match status" value="1"/>
</dbReference>
<dbReference type="PANTHER" id="PTHR43877">
    <property type="entry name" value="AMINOALKYLPHOSPHONATE N-ACETYLTRANSFERASE-RELATED-RELATED"/>
    <property type="match status" value="1"/>
</dbReference>
<evidence type="ECO:0000313" key="4">
    <source>
        <dbReference type="EMBL" id="SFQ26121.1"/>
    </source>
</evidence>
<reference evidence="5" key="1">
    <citation type="submission" date="2016-10" db="EMBL/GenBank/DDBJ databases">
        <authorList>
            <person name="Varghese N."/>
            <person name="Submissions S."/>
        </authorList>
    </citation>
    <scope>NUCLEOTIDE SEQUENCE [LARGE SCALE GENOMIC DNA]</scope>
    <source>
        <strain evidence="5">OR362-8,ATCC BAA-1266,JCM 13504</strain>
    </source>
</reference>
<dbReference type="InterPro" id="IPR000182">
    <property type="entry name" value="GNAT_dom"/>
</dbReference>
<gene>
    <name evidence="4" type="ORF">SAMN04515668_1613</name>
</gene>
<dbReference type="Proteomes" id="UP000199029">
    <property type="component" value="Unassembled WGS sequence"/>
</dbReference>
<evidence type="ECO:0000313" key="5">
    <source>
        <dbReference type="Proteomes" id="UP000199029"/>
    </source>
</evidence>
<dbReference type="InterPro" id="IPR016181">
    <property type="entry name" value="Acyl_CoA_acyltransferase"/>
</dbReference>
<dbReference type="OrthoDB" id="1431064at2"/>
<dbReference type="Pfam" id="PF00583">
    <property type="entry name" value="Acetyltransf_1"/>
    <property type="match status" value="1"/>
</dbReference>
<evidence type="ECO:0000256" key="1">
    <source>
        <dbReference type="ARBA" id="ARBA00022679"/>
    </source>
</evidence>
<keyword evidence="1 4" id="KW-0808">Transferase</keyword>
<keyword evidence="5" id="KW-1185">Reference proteome</keyword>
<dbReference type="RefSeq" id="WP_092670869.1">
    <property type="nucleotide sequence ID" value="NZ_FOXS01000002.1"/>
</dbReference>
<proteinExistence type="predicted"/>
<dbReference type="STRING" id="1227077.SAMN04515668_1613"/>
<evidence type="ECO:0000259" key="3">
    <source>
        <dbReference type="PROSITE" id="PS51186"/>
    </source>
</evidence>
<dbReference type="CDD" id="cd04301">
    <property type="entry name" value="NAT_SF"/>
    <property type="match status" value="1"/>
</dbReference>
<dbReference type="Gene3D" id="3.40.630.30">
    <property type="match status" value="1"/>
</dbReference>
<keyword evidence="2" id="KW-0012">Acyltransferase</keyword>
<protein>
    <submittedName>
        <fullName evidence="4">Acetyltransferase (GNAT) family protein</fullName>
    </submittedName>
</protein>
<feature type="domain" description="N-acetyltransferase" evidence="3">
    <location>
        <begin position="5"/>
        <end position="154"/>
    </location>
</feature>
<organism evidence="4 5">
    <name type="scientific">Hymenobacter arizonensis</name>
    <name type="common">Siccationidurans arizonensis</name>
    <dbReference type="NCBI Taxonomy" id="1227077"/>
    <lineage>
        <taxon>Bacteria</taxon>
        <taxon>Pseudomonadati</taxon>
        <taxon>Bacteroidota</taxon>
        <taxon>Cytophagia</taxon>
        <taxon>Cytophagales</taxon>
        <taxon>Hymenobacteraceae</taxon>
        <taxon>Hymenobacter</taxon>
    </lineage>
</organism>
<evidence type="ECO:0000256" key="2">
    <source>
        <dbReference type="ARBA" id="ARBA00023315"/>
    </source>
</evidence>
<accession>A0A1I5X2M3</accession>
<dbReference type="AlphaFoldDB" id="A0A1I5X2M3"/>
<sequence>MNHDLTILDYEPTHQPAFRALNHEWISHYFTIEPIDNEMLDDPEDYILAPGGHIFMARHGGEIVGTCGLIKEHEGVYELAKMAVSPRAQRLGIGWALGQAIIEKARQLGAHRVELLSNSRLGSALKLYEKLGFRHVPVPPTPYQRTDVKMVLDL</sequence>
<name>A0A1I5X2M3_HYMAR</name>
<dbReference type="PROSITE" id="PS51186">
    <property type="entry name" value="GNAT"/>
    <property type="match status" value="1"/>
</dbReference>